<evidence type="ECO:0000313" key="14">
    <source>
        <dbReference type="EMBL" id="TRW22344.1"/>
    </source>
</evidence>
<keyword evidence="4 8" id="KW-0812">Transmembrane</keyword>
<dbReference type="InterPro" id="IPR000531">
    <property type="entry name" value="Beta-barrel_TonB"/>
</dbReference>
<keyword evidence="2 8" id="KW-0813">Transport</keyword>
<accession>A0A552UVS5</accession>
<dbReference type="Pfam" id="PF00593">
    <property type="entry name" value="TonB_dep_Rec_b-barrel"/>
    <property type="match status" value="1"/>
</dbReference>
<dbReference type="Gene3D" id="2.170.130.10">
    <property type="entry name" value="TonB-dependent receptor, plug domain"/>
    <property type="match status" value="1"/>
</dbReference>
<evidence type="ECO:0000256" key="6">
    <source>
        <dbReference type="ARBA" id="ARBA00023136"/>
    </source>
</evidence>
<dbReference type="SUPFAM" id="SSF49464">
    <property type="entry name" value="Carboxypeptidase regulatory domain-like"/>
    <property type="match status" value="1"/>
</dbReference>
<dbReference type="GO" id="GO:0009279">
    <property type="term" value="C:cell outer membrane"/>
    <property type="evidence" value="ECO:0007669"/>
    <property type="project" value="UniProtKB-SubCell"/>
</dbReference>
<feature type="domain" description="TonB-dependent receptor-like beta-barrel" evidence="12">
    <location>
        <begin position="386"/>
        <end position="937"/>
    </location>
</feature>
<dbReference type="Pfam" id="PF13715">
    <property type="entry name" value="CarbopepD_reg_2"/>
    <property type="match status" value="1"/>
</dbReference>
<keyword evidence="14" id="KW-0675">Receptor</keyword>
<protein>
    <submittedName>
        <fullName evidence="14">TonB-dependent receptor</fullName>
    </submittedName>
</protein>
<evidence type="ECO:0000256" key="7">
    <source>
        <dbReference type="ARBA" id="ARBA00023237"/>
    </source>
</evidence>
<keyword evidence="5 9" id="KW-0798">TonB box</keyword>
<evidence type="ECO:0000256" key="9">
    <source>
        <dbReference type="RuleBase" id="RU003357"/>
    </source>
</evidence>
<feature type="compositionally biased region" description="Polar residues" evidence="10">
    <location>
        <begin position="470"/>
        <end position="482"/>
    </location>
</feature>
<keyword evidence="15" id="KW-1185">Reference proteome</keyword>
<keyword evidence="11" id="KW-0732">Signal</keyword>
<evidence type="ECO:0000313" key="15">
    <source>
        <dbReference type="Proteomes" id="UP000320643"/>
    </source>
</evidence>
<dbReference type="Gene3D" id="2.40.170.20">
    <property type="entry name" value="TonB-dependent receptor, beta-barrel domain"/>
    <property type="match status" value="1"/>
</dbReference>
<dbReference type="RefSeq" id="WP_143374761.1">
    <property type="nucleotide sequence ID" value="NZ_VJVZ01000013.1"/>
</dbReference>
<comment type="caution">
    <text evidence="14">The sequence shown here is derived from an EMBL/GenBank/DDBJ whole genome shotgun (WGS) entry which is preliminary data.</text>
</comment>
<feature type="domain" description="TonB-dependent receptor plug" evidence="13">
    <location>
        <begin position="114"/>
        <end position="229"/>
    </location>
</feature>
<evidence type="ECO:0000256" key="3">
    <source>
        <dbReference type="ARBA" id="ARBA00022452"/>
    </source>
</evidence>
<dbReference type="OrthoDB" id="9768177at2"/>
<name>A0A552UVS5_9FLAO</name>
<evidence type="ECO:0000256" key="5">
    <source>
        <dbReference type="ARBA" id="ARBA00023077"/>
    </source>
</evidence>
<dbReference type="AlphaFoldDB" id="A0A552UVS5"/>
<dbReference type="SUPFAM" id="SSF56935">
    <property type="entry name" value="Porins"/>
    <property type="match status" value="1"/>
</dbReference>
<feature type="chain" id="PRO_5022207786" evidence="11">
    <location>
        <begin position="22"/>
        <end position="975"/>
    </location>
</feature>
<dbReference type="InterPro" id="IPR008969">
    <property type="entry name" value="CarboxyPept-like_regulatory"/>
</dbReference>
<gene>
    <name evidence="14" type="ORF">FMM05_17720</name>
</gene>
<dbReference type="InterPro" id="IPR036942">
    <property type="entry name" value="Beta-barrel_TonB_sf"/>
</dbReference>
<keyword evidence="6 8" id="KW-0472">Membrane</keyword>
<evidence type="ECO:0000256" key="11">
    <source>
        <dbReference type="SAM" id="SignalP"/>
    </source>
</evidence>
<evidence type="ECO:0000259" key="13">
    <source>
        <dbReference type="Pfam" id="PF07715"/>
    </source>
</evidence>
<dbReference type="PROSITE" id="PS52016">
    <property type="entry name" value="TONB_DEPENDENT_REC_3"/>
    <property type="match status" value="1"/>
</dbReference>
<dbReference type="InterPro" id="IPR039426">
    <property type="entry name" value="TonB-dep_rcpt-like"/>
</dbReference>
<dbReference type="Gene3D" id="2.60.40.1120">
    <property type="entry name" value="Carboxypeptidase-like, regulatory domain"/>
    <property type="match status" value="1"/>
</dbReference>
<comment type="subcellular location">
    <subcellularLocation>
        <location evidence="1 8">Cell outer membrane</location>
        <topology evidence="1 8">Multi-pass membrane protein</topology>
    </subcellularLocation>
</comment>
<reference evidence="14 15" key="1">
    <citation type="submission" date="2019-07" db="EMBL/GenBank/DDBJ databases">
        <title>Flavobacterium sp. nov., isolated from glacier ice.</title>
        <authorList>
            <person name="Liu Q."/>
            <person name="Xin Y.-H."/>
        </authorList>
    </citation>
    <scope>NUCLEOTIDE SEQUENCE [LARGE SCALE GENOMIC DNA]</scope>
    <source>
        <strain evidence="14 15">ZT4R6</strain>
    </source>
</reference>
<comment type="similarity">
    <text evidence="8 9">Belongs to the TonB-dependent receptor family.</text>
</comment>
<dbReference type="Proteomes" id="UP000320643">
    <property type="component" value="Unassembled WGS sequence"/>
</dbReference>
<dbReference type="InterPro" id="IPR023997">
    <property type="entry name" value="TonB-dep_OMP_SusC/RagA_CS"/>
</dbReference>
<keyword evidence="3 8" id="KW-1134">Transmembrane beta strand</keyword>
<feature type="region of interest" description="Disordered" evidence="10">
    <location>
        <begin position="462"/>
        <end position="483"/>
    </location>
</feature>
<dbReference type="InterPro" id="IPR012910">
    <property type="entry name" value="Plug_dom"/>
</dbReference>
<evidence type="ECO:0000256" key="4">
    <source>
        <dbReference type="ARBA" id="ARBA00022692"/>
    </source>
</evidence>
<feature type="signal peptide" evidence="11">
    <location>
        <begin position="1"/>
        <end position="21"/>
    </location>
</feature>
<evidence type="ECO:0000256" key="2">
    <source>
        <dbReference type="ARBA" id="ARBA00022448"/>
    </source>
</evidence>
<evidence type="ECO:0000256" key="10">
    <source>
        <dbReference type="SAM" id="MobiDB-lite"/>
    </source>
</evidence>
<keyword evidence="7 8" id="KW-0998">Cell outer membrane</keyword>
<sequence length="975" mass="107691">MKTMYQKLLLLLLMLPISVLAQSTLTGTVRDNTTGQPVPGVSVLVQGTQNSTATDIDGNYTLGNLKSGDVLVFSFIGFAEQVIEYTGQATQNVTMQEDATQLQEVVVIGYGTVKKKDATGSVTTVSQKDFNKGANVTAENLLNGRVAGVTINTSGAPGSGSEIRIRGGSSLFASNDPLIVIDGLPIVNEGGIGATSVLSSINPNDIESFTVLKDASATAIYGSRASNGVIIITTKKGAKDLKVSYNFTYGSGKITDKIDVFSASEFREIIAANRPAADLALLGDYDTDWQDKIYQRTDYVDNNVSLNGNLFDKIPSRLSIGNTYQEGARLTNKFNRSTVSLSLNPSFLDDHLKFRVSANYSNEKNRFADGVEYQAIHFNPTQPVYDVDSPYGGFFEYYNPSNGQTLLGTRNPVAQLRQVQDNGLNNRLYGNIETEYRFHFLPELKAVVNLGYDRSNGNRTRLVPTDAASGPSNNSTPYGNNEYSRRKLDNKLIDTYLNYNKTFGKFNVDATAGYSYQKFERESFYTGNILNPQLGSNFPETDLDPDVVLVGFFGRTNFSFNDKYLLTFSYRRDGSSRFAKENRWGNFPAAAFAWKLGDDLFKDSKIVSDFKLRLGYGITGQQAIPEANLYLEQVQLGDGNSQYMFGGSQYPVAVPRKYNPFLKWEETTTYNAGIDYGLFNNRITGAVDVFYKKSEDLLVDAPVADGGNLSNYIYQNIGSFTTKGVEVSIISDVVKTENFTWNVNFNFTKYERRIDKLAYGQDIYLGGTGSGTGGNVQVFREDYTPYSFYLYKQLYDTSGAPIEGAYADLNGDGIINDKDRYIYKNPDPDATFGFASTINWGNLDFSFNMRASIGNRIYNAVNAGNANLSLLKADSVLANVPASVTSTNFVNTGDVVFSDIYIENGSFLRMDNITLGYTFKKWLEGKASVRFFGGVQNAFIITKYSGLDPEITNNGRDQTIYPRTRQVLFGANINF</sequence>
<dbReference type="NCBIfam" id="TIGR04056">
    <property type="entry name" value="OMP_RagA_SusC"/>
    <property type="match status" value="1"/>
</dbReference>
<evidence type="ECO:0000259" key="12">
    <source>
        <dbReference type="Pfam" id="PF00593"/>
    </source>
</evidence>
<dbReference type="InterPro" id="IPR037066">
    <property type="entry name" value="Plug_dom_sf"/>
</dbReference>
<dbReference type="InterPro" id="IPR023996">
    <property type="entry name" value="TonB-dep_OMP_SusC/RagA"/>
</dbReference>
<dbReference type="Pfam" id="PF07715">
    <property type="entry name" value="Plug"/>
    <property type="match status" value="1"/>
</dbReference>
<organism evidence="14 15">
    <name type="scientific">Flavobacterium zepuense</name>
    <dbReference type="NCBI Taxonomy" id="2593302"/>
    <lineage>
        <taxon>Bacteria</taxon>
        <taxon>Pseudomonadati</taxon>
        <taxon>Bacteroidota</taxon>
        <taxon>Flavobacteriia</taxon>
        <taxon>Flavobacteriales</taxon>
        <taxon>Flavobacteriaceae</taxon>
        <taxon>Flavobacterium</taxon>
    </lineage>
</organism>
<evidence type="ECO:0000256" key="1">
    <source>
        <dbReference type="ARBA" id="ARBA00004571"/>
    </source>
</evidence>
<dbReference type="NCBIfam" id="TIGR04057">
    <property type="entry name" value="SusC_RagA_signa"/>
    <property type="match status" value="1"/>
</dbReference>
<proteinExistence type="inferred from homology"/>
<dbReference type="EMBL" id="VJVZ01000013">
    <property type="protein sequence ID" value="TRW22344.1"/>
    <property type="molecule type" value="Genomic_DNA"/>
</dbReference>
<evidence type="ECO:0000256" key="8">
    <source>
        <dbReference type="PROSITE-ProRule" id="PRU01360"/>
    </source>
</evidence>